<keyword evidence="2" id="KW-1185">Reference proteome</keyword>
<dbReference type="SUPFAM" id="SSF55729">
    <property type="entry name" value="Acyl-CoA N-acyltransferases (Nat)"/>
    <property type="match status" value="1"/>
</dbReference>
<gene>
    <name evidence="1" type="ORF">MTP16_11905</name>
</gene>
<evidence type="ECO:0008006" key="3">
    <source>
        <dbReference type="Google" id="ProtNLM"/>
    </source>
</evidence>
<dbReference type="RefSeq" id="WP_243508731.1">
    <property type="nucleotide sequence ID" value="NZ_CP094534.1"/>
</dbReference>
<reference evidence="1 2" key="1">
    <citation type="submission" date="2022-03" db="EMBL/GenBank/DDBJ databases">
        <title>Hymenobactersp. isolated from the air.</title>
        <authorList>
            <person name="Won M."/>
            <person name="Kwon S.-W."/>
        </authorList>
    </citation>
    <scope>NUCLEOTIDE SEQUENCE [LARGE SCALE GENOMIC DNA]</scope>
    <source>
        <strain evidence="1 2">KACC 22596</strain>
    </source>
</reference>
<protein>
    <recommendedName>
        <fullName evidence="3">GNAT family N-acetyltransferase</fullName>
    </recommendedName>
</protein>
<sequence>MLAWHSPVSFLRNIPVAVQQVRYGTGTAARFGAHAGEQVLPMAAPATGQWLLRHLPWDTQFFGTDTYRLFTGLFDRESAANLAAAAVGLRVELARRGPYYAFGMVPAEDTALLQALTAGGWQLVETRLNFYRPTADPLPVPPQAVRFARPEEAEAIGRVSASARNDYDRFHADPWFGDARADAMLARYAEAAVRGNYADAVLVPAEAGLPVDSFLAIGDAPAEEGVPGSATSRVLLTAVGPQNRGWHLKLVAEAIRRAAQTDASYVLMTTQATNRAVFRTCEKLGFCLGSTTHVVACHGR</sequence>
<dbReference type="EMBL" id="CP094534">
    <property type="protein sequence ID" value="UOE31839.1"/>
    <property type="molecule type" value="Genomic_DNA"/>
</dbReference>
<proteinExistence type="predicted"/>
<accession>A0ABY4AZ85</accession>
<evidence type="ECO:0000313" key="2">
    <source>
        <dbReference type="Proteomes" id="UP000831390"/>
    </source>
</evidence>
<name>A0ABY4AZ85_9BACT</name>
<dbReference type="Proteomes" id="UP000831390">
    <property type="component" value="Chromosome"/>
</dbReference>
<dbReference type="Gene3D" id="3.40.630.30">
    <property type="match status" value="1"/>
</dbReference>
<organism evidence="1 2">
    <name type="scientific">Hymenobacter monticola</name>
    <dbReference type="NCBI Taxonomy" id="1705399"/>
    <lineage>
        <taxon>Bacteria</taxon>
        <taxon>Pseudomonadati</taxon>
        <taxon>Bacteroidota</taxon>
        <taxon>Cytophagia</taxon>
        <taxon>Cytophagales</taxon>
        <taxon>Hymenobacteraceae</taxon>
        <taxon>Hymenobacter</taxon>
    </lineage>
</organism>
<evidence type="ECO:0000313" key="1">
    <source>
        <dbReference type="EMBL" id="UOE31839.1"/>
    </source>
</evidence>
<dbReference type="InterPro" id="IPR016181">
    <property type="entry name" value="Acyl_CoA_acyltransferase"/>
</dbReference>